<feature type="region of interest" description="Disordered" evidence="1">
    <location>
        <begin position="192"/>
        <end position="228"/>
    </location>
</feature>
<protein>
    <submittedName>
        <fullName evidence="2">Uncharacterized protein</fullName>
    </submittedName>
</protein>
<dbReference type="PANTHER" id="PTHR48449">
    <property type="entry name" value="DUF1985 DOMAIN-CONTAINING PROTEIN"/>
    <property type="match status" value="1"/>
</dbReference>
<feature type="compositionally biased region" description="Acidic residues" evidence="1">
    <location>
        <begin position="298"/>
        <end position="307"/>
    </location>
</feature>
<dbReference type="OrthoDB" id="1107384at2759"/>
<keyword evidence="3" id="KW-1185">Reference proteome</keyword>
<dbReference type="Proteomes" id="UP000029120">
    <property type="component" value="Chromosome 1"/>
</dbReference>
<feature type="compositionally biased region" description="Basic and acidic residues" evidence="1">
    <location>
        <begin position="258"/>
        <end position="281"/>
    </location>
</feature>
<gene>
    <name evidence="2" type="ordered locus">AALP_Aa1g112400</name>
</gene>
<reference evidence="3" key="1">
    <citation type="journal article" date="2015" name="Nat. Plants">
        <title>Genome expansion of Arabis alpina linked with retrotransposition and reduced symmetric DNA methylation.</title>
        <authorList>
            <person name="Willing E.M."/>
            <person name="Rawat V."/>
            <person name="Mandakova T."/>
            <person name="Maumus F."/>
            <person name="James G.V."/>
            <person name="Nordstroem K.J."/>
            <person name="Becker C."/>
            <person name="Warthmann N."/>
            <person name="Chica C."/>
            <person name="Szarzynska B."/>
            <person name="Zytnicki M."/>
            <person name="Albani M.C."/>
            <person name="Kiefer C."/>
            <person name="Bergonzi S."/>
            <person name="Castaings L."/>
            <person name="Mateos J.L."/>
            <person name="Berns M.C."/>
            <person name="Bujdoso N."/>
            <person name="Piofczyk T."/>
            <person name="de Lorenzo L."/>
            <person name="Barrero-Sicilia C."/>
            <person name="Mateos I."/>
            <person name="Piednoel M."/>
            <person name="Hagmann J."/>
            <person name="Chen-Min-Tao R."/>
            <person name="Iglesias-Fernandez R."/>
            <person name="Schuster S.C."/>
            <person name="Alonso-Blanco C."/>
            <person name="Roudier F."/>
            <person name="Carbonero P."/>
            <person name="Paz-Ares J."/>
            <person name="Davis S.J."/>
            <person name="Pecinka A."/>
            <person name="Quesneville H."/>
            <person name="Colot V."/>
            <person name="Lysak M.A."/>
            <person name="Weigel D."/>
            <person name="Coupland G."/>
            <person name="Schneeberger K."/>
        </authorList>
    </citation>
    <scope>NUCLEOTIDE SEQUENCE [LARGE SCALE GENOMIC DNA]</scope>
    <source>
        <strain evidence="3">cv. Pajares</strain>
    </source>
</reference>
<dbReference type="PANTHER" id="PTHR48449:SF1">
    <property type="entry name" value="DUF1985 DOMAIN-CONTAINING PROTEIN"/>
    <property type="match status" value="1"/>
</dbReference>
<evidence type="ECO:0000256" key="1">
    <source>
        <dbReference type="SAM" id="MobiDB-lite"/>
    </source>
</evidence>
<organism evidence="2 3">
    <name type="scientific">Arabis alpina</name>
    <name type="common">Alpine rock-cress</name>
    <dbReference type="NCBI Taxonomy" id="50452"/>
    <lineage>
        <taxon>Eukaryota</taxon>
        <taxon>Viridiplantae</taxon>
        <taxon>Streptophyta</taxon>
        <taxon>Embryophyta</taxon>
        <taxon>Tracheophyta</taxon>
        <taxon>Spermatophyta</taxon>
        <taxon>Magnoliopsida</taxon>
        <taxon>eudicotyledons</taxon>
        <taxon>Gunneridae</taxon>
        <taxon>Pentapetalae</taxon>
        <taxon>rosids</taxon>
        <taxon>malvids</taxon>
        <taxon>Brassicales</taxon>
        <taxon>Brassicaceae</taxon>
        <taxon>Arabideae</taxon>
        <taxon>Arabis</taxon>
    </lineage>
</organism>
<dbReference type="AlphaFoldDB" id="A0A087HMI9"/>
<name>A0A087HMI9_ARAAL</name>
<dbReference type="EMBL" id="CM002869">
    <property type="protein sequence ID" value="KFK43341.1"/>
    <property type="molecule type" value="Genomic_DNA"/>
</dbReference>
<evidence type="ECO:0000313" key="3">
    <source>
        <dbReference type="Proteomes" id="UP000029120"/>
    </source>
</evidence>
<feature type="region of interest" description="Disordered" evidence="1">
    <location>
        <begin position="258"/>
        <end position="307"/>
    </location>
</feature>
<accession>A0A087HMI9</accession>
<proteinExistence type="predicted"/>
<sequence>MNSSRSLYNVSVSSLPRRVLAVETIPPGRRLNIYSTPEYLGYIANLLQGTPEWDRLRTSQFGKLFNLPVTRKSFIATIGRFGPPQGSQTPIADLIVRLKQKTSATYGFPLALQLQAFEAIPLLLEKIPNYSDIRGFANRPSQRLSCTVILHQGDVLAAEMDPKLVVSYTLSPLEDNIEDSTIPIEQATKTTETVNVQTLKPPSRKLATRKGNRATTRQTKPQDIDDVAPDGIEGLKKFILEQNGLLFERIMGELDKRIPPREESLSKGNESKRKRVVESKGSKRKKPERQYINITSDSDGDMDPPVE</sequence>
<feature type="compositionally biased region" description="Basic residues" evidence="1">
    <location>
        <begin position="202"/>
        <end position="212"/>
    </location>
</feature>
<dbReference type="Gramene" id="KFK43341">
    <property type="protein sequence ID" value="KFK43341"/>
    <property type="gene ID" value="AALP_AA1G112400"/>
</dbReference>
<evidence type="ECO:0000313" key="2">
    <source>
        <dbReference type="EMBL" id="KFK43341.1"/>
    </source>
</evidence>